<protein>
    <recommendedName>
        <fullName evidence="1">Protein kinase domain-containing protein</fullName>
    </recommendedName>
</protein>
<dbReference type="EMBL" id="LT934124">
    <property type="protein sequence ID" value="VAI85423.1"/>
    <property type="molecule type" value="Genomic_DNA"/>
</dbReference>
<dbReference type="InterPro" id="IPR023198">
    <property type="entry name" value="PGP-like_dom2"/>
</dbReference>
<keyword evidence="3" id="KW-1185">Reference proteome</keyword>
<dbReference type="SUPFAM" id="SSF56112">
    <property type="entry name" value="Protein kinase-like (PK-like)"/>
    <property type="match status" value="1"/>
</dbReference>
<dbReference type="InterPro" id="IPR000719">
    <property type="entry name" value="Prot_kinase_dom"/>
</dbReference>
<dbReference type="GO" id="GO:0004672">
    <property type="term" value="F:protein kinase activity"/>
    <property type="evidence" value="ECO:0007669"/>
    <property type="project" value="InterPro"/>
</dbReference>
<dbReference type="AlphaFoldDB" id="A0A9R1BZ37"/>
<sequence>MVYQLCKGVAFCHGRGVRHHDLEPHNLQIGGWVGIIWFDPSKRKHGGVLHGGSGEDLARYDNVFNWSLKANMMGEKATELAHNFIDECGLASLLTPEQLLEEREGMLQELFPSCAVLPDDFLHSCFDVSSRSKLEEDMQDLGMHACSLIPAYAP</sequence>
<dbReference type="PANTHER" id="PTHR18901:SF38">
    <property type="entry name" value="PSEUDOURIDINE-5'-PHOSPHATASE"/>
    <property type="match status" value="1"/>
</dbReference>
<evidence type="ECO:0000313" key="2">
    <source>
        <dbReference type="EMBL" id="VAI85423.1"/>
    </source>
</evidence>
<accession>A0A9R1BZ37</accession>
<dbReference type="PROSITE" id="PS50011">
    <property type="entry name" value="PROTEIN_KINASE_DOM"/>
    <property type="match status" value="1"/>
</dbReference>
<feature type="domain" description="Protein kinase" evidence="1">
    <location>
        <begin position="1"/>
        <end position="154"/>
    </location>
</feature>
<dbReference type="GO" id="GO:0006114">
    <property type="term" value="P:glycerol biosynthetic process"/>
    <property type="evidence" value="ECO:0007669"/>
    <property type="project" value="TreeGrafter"/>
</dbReference>
<dbReference type="InterPro" id="IPR011009">
    <property type="entry name" value="Kinase-like_dom_sf"/>
</dbReference>
<dbReference type="Proteomes" id="UP000324705">
    <property type="component" value="Chromosome 7B"/>
</dbReference>
<reference evidence="2 3" key="1">
    <citation type="submission" date="2017-09" db="EMBL/GenBank/DDBJ databases">
        <authorList>
            <consortium name="International Durum Wheat Genome Sequencing Consortium (IDWGSC)"/>
            <person name="Milanesi L."/>
        </authorList>
    </citation>
    <scope>NUCLEOTIDE SEQUENCE [LARGE SCALE GENOMIC DNA]</scope>
    <source>
        <strain evidence="3">cv. Svevo</strain>
    </source>
</reference>
<dbReference type="Gene3D" id="1.10.150.240">
    <property type="entry name" value="Putative phosphatase, domain 2"/>
    <property type="match status" value="1"/>
</dbReference>
<name>A0A9R1BZ37_TRITD</name>
<organism evidence="2 3">
    <name type="scientific">Triticum turgidum subsp. durum</name>
    <name type="common">Durum wheat</name>
    <name type="synonym">Triticum durum</name>
    <dbReference type="NCBI Taxonomy" id="4567"/>
    <lineage>
        <taxon>Eukaryota</taxon>
        <taxon>Viridiplantae</taxon>
        <taxon>Streptophyta</taxon>
        <taxon>Embryophyta</taxon>
        <taxon>Tracheophyta</taxon>
        <taxon>Spermatophyta</taxon>
        <taxon>Magnoliopsida</taxon>
        <taxon>Liliopsida</taxon>
        <taxon>Poales</taxon>
        <taxon>Poaceae</taxon>
        <taxon>BOP clade</taxon>
        <taxon>Pooideae</taxon>
        <taxon>Triticodae</taxon>
        <taxon>Triticeae</taxon>
        <taxon>Triticinae</taxon>
        <taxon>Triticum</taxon>
    </lineage>
</organism>
<gene>
    <name evidence="2" type="ORF">TRITD_7Bv1G054430</name>
</gene>
<dbReference type="PANTHER" id="PTHR18901">
    <property type="entry name" value="2-DEOXYGLUCOSE-6-PHOSPHATE PHOSPHATASE 2"/>
    <property type="match status" value="1"/>
</dbReference>
<dbReference type="GO" id="GO:0005524">
    <property type="term" value="F:ATP binding"/>
    <property type="evidence" value="ECO:0007669"/>
    <property type="project" value="InterPro"/>
</dbReference>
<dbReference type="Gramene" id="TRITD7Bv1G054430.1">
    <property type="protein sequence ID" value="TRITD7Bv1G054430.1"/>
    <property type="gene ID" value="TRITD7Bv1G054430"/>
</dbReference>
<evidence type="ECO:0000313" key="3">
    <source>
        <dbReference type="Proteomes" id="UP000324705"/>
    </source>
</evidence>
<proteinExistence type="predicted"/>
<evidence type="ECO:0000259" key="1">
    <source>
        <dbReference type="PROSITE" id="PS50011"/>
    </source>
</evidence>
<dbReference type="GO" id="GO:0043136">
    <property type="term" value="F:sn-glycerol 3-phosphatase activity"/>
    <property type="evidence" value="ECO:0007669"/>
    <property type="project" value="TreeGrafter"/>
</dbReference>